<gene>
    <name evidence="1" type="ORF">QYE76_023171</name>
</gene>
<dbReference type="AlphaFoldDB" id="A0AAD8RDZ0"/>
<dbReference type="Proteomes" id="UP001231189">
    <property type="component" value="Unassembled WGS sequence"/>
</dbReference>
<name>A0AAD8RDZ0_LOLMU</name>
<sequence>MSTTAVLIVVTARLGEAPNSGDRWWSEACSSGTLVNLHLVVVKLESDRVGKGWFPPPGYQDNIALNRWTSALKPEVLGWVEDSHQEWIKIPLPHGVPLSACRFCDEWVQVTYHGGQVVFGRKWAQTVYKYDLHYGDFVEFKLQTFVLKIIIYNADCSIARLYICPDHG</sequence>
<evidence type="ECO:0000313" key="1">
    <source>
        <dbReference type="EMBL" id="KAK1617654.1"/>
    </source>
</evidence>
<keyword evidence="2" id="KW-1185">Reference proteome</keyword>
<evidence type="ECO:0008006" key="3">
    <source>
        <dbReference type="Google" id="ProtNLM"/>
    </source>
</evidence>
<organism evidence="1 2">
    <name type="scientific">Lolium multiflorum</name>
    <name type="common">Italian ryegrass</name>
    <name type="synonym">Lolium perenne subsp. multiflorum</name>
    <dbReference type="NCBI Taxonomy" id="4521"/>
    <lineage>
        <taxon>Eukaryota</taxon>
        <taxon>Viridiplantae</taxon>
        <taxon>Streptophyta</taxon>
        <taxon>Embryophyta</taxon>
        <taxon>Tracheophyta</taxon>
        <taxon>Spermatophyta</taxon>
        <taxon>Magnoliopsida</taxon>
        <taxon>Liliopsida</taxon>
        <taxon>Poales</taxon>
        <taxon>Poaceae</taxon>
        <taxon>BOP clade</taxon>
        <taxon>Pooideae</taxon>
        <taxon>Poodae</taxon>
        <taxon>Poeae</taxon>
        <taxon>Poeae Chloroplast Group 2 (Poeae type)</taxon>
        <taxon>Loliodinae</taxon>
        <taxon>Loliinae</taxon>
        <taxon>Lolium</taxon>
    </lineage>
</organism>
<proteinExistence type="predicted"/>
<protein>
    <recommendedName>
        <fullName evidence="3">TF-B3 domain-containing protein</fullName>
    </recommendedName>
</protein>
<evidence type="ECO:0000313" key="2">
    <source>
        <dbReference type="Proteomes" id="UP001231189"/>
    </source>
</evidence>
<accession>A0AAD8RDZ0</accession>
<reference evidence="1" key="1">
    <citation type="submission" date="2023-07" db="EMBL/GenBank/DDBJ databases">
        <title>A chromosome-level genome assembly of Lolium multiflorum.</title>
        <authorList>
            <person name="Chen Y."/>
            <person name="Copetti D."/>
            <person name="Kolliker R."/>
            <person name="Studer B."/>
        </authorList>
    </citation>
    <scope>NUCLEOTIDE SEQUENCE</scope>
    <source>
        <strain evidence="1">02402/16</strain>
        <tissue evidence="1">Leaf</tissue>
    </source>
</reference>
<comment type="caution">
    <text evidence="1">The sequence shown here is derived from an EMBL/GenBank/DDBJ whole genome shotgun (WGS) entry which is preliminary data.</text>
</comment>
<dbReference type="EMBL" id="JAUUTY010000006">
    <property type="protein sequence ID" value="KAK1617654.1"/>
    <property type="molecule type" value="Genomic_DNA"/>
</dbReference>